<evidence type="ECO:0000313" key="2">
    <source>
        <dbReference type="EMBL" id="CAK7930667.1"/>
    </source>
</evidence>
<organism evidence="2 3">
    <name type="scientific">Peronospora matthiolae</name>
    <dbReference type="NCBI Taxonomy" id="2874970"/>
    <lineage>
        <taxon>Eukaryota</taxon>
        <taxon>Sar</taxon>
        <taxon>Stramenopiles</taxon>
        <taxon>Oomycota</taxon>
        <taxon>Peronosporomycetes</taxon>
        <taxon>Peronosporales</taxon>
        <taxon>Peronosporaceae</taxon>
        <taxon>Peronospora</taxon>
    </lineage>
</organism>
<evidence type="ECO:0008006" key="4">
    <source>
        <dbReference type="Google" id="ProtNLM"/>
    </source>
</evidence>
<proteinExistence type="predicted"/>
<accession>A0AAV1UAN1</accession>
<name>A0AAV1UAN1_9STRA</name>
<sequence>MRLRGVFRAAKLPNGQRAIGTKWVFEIKRKADG</sequence>
<evidence type="ECO:0000313" key="1">
    <source>
        <dbReference type="EMBL" id="CAK7930656.1"/>
    </source>
</evidence>
<reference evidence="2" key="1">
    <citation type="submission" date="2024-01" db="EMBL/GenBank/DDBJ databases">
        <authorList>
            <person name="Webb A."/>
        </authorList>
    </citation>
    <scope>NUCLEOTIDE SEQUENCE</scope>
    <source>
        <strain evidence="2">Pm1</strain>
    </source>
</reference>
<protein>
    <recommendedName>
        <fullName evidence="4">Reverse transcriptase</fullName>
    </recommendedName>
</protein>
<comment type="caution">
    <text evidence="2">The sequence shown here is derived from an EMBL/GenBank/DDBJ whole genome shotgun (WGS) entry which is preliminary data.</text>
</comment>
<evidence type="ECO:0000313" key="3">
    <source>
        <dbReference type="Proteomes" id="UP001162060"/>
    </source>
</evidence>
<dbReference type="EMBL" id="CAKLBY020000169">
    <property type="protein sequence ID" value="CAK7930667.1"/>
    <property type="molecule type" value="Genomic_DNA"/>
</dbReference>
<gene>
    <name evidence="1" type="ORF">PM001_LOCUS15806</name>
    <name evidence="2" type="ORF">PM001_LOCUS15817</name>
</gene>
<dbReference type="EMBL" id="CAKLBY020000169">
    <property type="protein sequence ID" value="CAK7930656.1"/>
    <property type="molecule type" value="Genomic_DNA"/>
</dbReference>
<dbReference type="Proteomes" id="UP001162060">
    <property type="component" value="Unassembled WGS sequence"/>
</dbReference>
<dbReference type="AlphaFoldDB" id="A0AAV1UAN1"/>